<keyword evidence="1" id="KW-0378">Hydrolase</keyword>
<proteinExistence type="predicted"/>
<dbReference type="Gene3D" id="3.40.50.1700">
    <property type="entry name" value="Glycoside hydrolase family 3 C-terminal domain"/>
    <property type="match status" value="1"/>
</dbReference>
<dbReference type="GO" id="GO:0004553">
    <property type="term" value="F:hydrolase activity, hydrolyzing O-glycosyl compounds"/>
    <property type="evidence" value="ECO:0007669"/>
    <property type="project" value="InterPro"/>
</dbReference>
<dbReference type="InterPro" id="IPR036881">
    <property type="entry name" value="Glyco_hydro_3_C_sf"/>
</dbReference>
<gene>
    <name evidence="2" type="ORF">BC938DRAFT_473210</name>
</gene>
<organism evidence="2 3">
    <name type="scientific">Jimgerdemannia flammicorona</name>
    <dbReference type="NCBI Taxonomy" id="994334"/>
    <lineage>
        <taxon>Eukaryota</taxon>
        <taxon>Fungi</taxon>
        <taxon>Fungi incertae sedis</taxon>
        <taxon>Mucoromycota</taxon>
        <taxon>Mucoromycotina</taxon>
        <taxon>Endogonomycetes</taxon>
        <taxon>Endogonales</taxon>
        <taxon>Endogonaceae</taxon>
        <taxon>Jimgerdemannia</taxon>
    </lineage>
</organism>
<keyword evidence="3" id="KW-1185">Reference proteome</keyword>
<sequence length="126" mass="13261">MANTHNSSSLSPKTIVATPVLLPWLSSIPAIILLGFPGTEGGNALASLLFDDDTARTAAADNIAERVTLGALSGTYTSFLITGLVNTLLIKIVMPIPQPVQEREGEPYKPPSLSTSRNPAILVTHL</sequence>
<name>A0A433Q4F6_9FUNG</name>
<dbReference type="SUPFAM" id="SSF52279">
    <property type="entry name" value="Beta-D-glucan exohydrolase, C-terminal domain"/>
    <property type="match status" value="1"/>
</dbReference>
<reference evidence="2 3" key="1">
    <citation type="journal article" date="2018" name="New Phytol.">
        <title>Phylogenomics of Endogonaceae and evolution of mycorrhizas within Mucoromycota.</title>
        <authorList>
            <person name="Chang Y."/>
            <person name="Desiro A."/>
            <person name="Na H."/>
            <person name="Sandor L."/>
            <person name="Lipzen A."/>
            <person name="Clum A."/>
            <person name="Barry K."/>
            <person name="Grigoriev I.V."/>
            <person name="Martin F.M."/>
            <person name="Stajich J.E."/>
            <person name="Smith M.E."/>
            <person name="Bonito G."/>
            <person name="Spatafora J.W."/>
        </authorList>
    </citation>
    <scope>NUCLEOTIDE SEQUENCE [LARGE SCALE GENOMIC DNA]</scope>
    <source>
        <strain evidence="2 3">AD002</strain>
    </source>
</reference>
<comment type="caution">
    <text evidence="2">The sequence shown here is derived from an EMBL/GenBank/DDBJ whole genome shotgun (WGS) entry which is preliminary data.</text>
</comment>
<evidence type="ECO:0000313" key="3">
    <source>
        <dbReference type="Proteomes" id="UP000274822"/>
    </source>
</evidence>
<accession>A0A433Q4F6</accession>
<dbReference type="AlphaFoldDB" id="A0A433Q4F6"/>
<dbReference type="GO" id="GO:0005975">
    <property type="term" value="P:carbohydrate metabolic process"/>
    <property type="evidence" value="ECO:0007669"/>
    <property type="project" value="InterPro"/>
</dbReference>
<evidence type="ECO:0000256" key="1">
    <source>
        <dbReference type="ARBA" id="ARBA00022801"/>
    </source>
</evidence>
<dbReference type="EMBL" id="RBNJ01015203">
    <property type="protein sequence ID" value="RUS24703.1"/>
    <property type="molecule type" value="Genomic_DNA"/>
</dbReference>
<dbReference type="Proteomes" id="UP000274822">
    <property type="component" value="Unassembled WGS sequence"/>
</dbReference>
<evidence type="ECO:0000313" key="2">
    <source>
        <dbReference type="EMBL" id="RUS24703.1"/>
    </source>
</evidence>
<protein>
    <submittedName>
        <fullName evidence="2">Uncharacterized protein</fullName>
    </submittedName>
</protein>